<evidence type="ECO:0000256" key="1">
    <source>
        <dbReference type="ARBA" id="ARBA00007355"/>
    </source>
</evidence>
<keyword evidence="2" id="KW-0999">Mitochondrion inner membrane</keyword>
<evidence type="ECO:0000256" key="2">
    <source>
        <dbReference type="RuleBase" id="RU363103"/>
    </source>
</evidence>
<comment type="similarity">
    <text evidence="1 2">Belongs to the complex I NDUFA12 subunit family.</text>
</comment>
<reference evidence="5 6" key="1">
    <citation type="submission" date="2014-06" db="EMBL/GenBank/DDBJ databases">
        <authorList>
            <person name="Swart Estienne"/>
        </authorList>
    </citation>
    <scope>NUCLEOTIDE SEQUENCE [LARGE SCALE GENOMIC DNA]</scope>
    <source>
        <strain evidence="5 6">130c</strain>
    </source>
</reference>
<comment type="subcellular location">
    <subcellularLocation>
        <location evidence="2">Mitochondrion inner membrane</location>
        <topology evidence="2">Peripheral membrane protein</topology>
        <orientation evidence="2">Matrix side</orientation>
    </subcellularLocation>
</comment>
<sequence length="335" mass="40982">MEAIKNLLFKKAEKLALRIISKRSSFRQWYISQRDDAMGRELIGIDKFGNSYYQYYSFHGLPTRRMVMYKFFDTNKFHIDPHFLGWLRRNDNQPPTQHELERLYLEHDAFIERAIAWDEEQRVMIEEYKEKMKILEEKYEREKFQFLEQGEQMLKIENWVPGSQPKQLDADEPETSAVIEMTEIDKLEIMYFEEYKKIREKDKEKNKDFNILMYDELKQAKYYFEYLRTSEKLYKHEVQTGRIKVDKNDQATNEFQEVNSKTPQDDAKNQEILNERLSQETKRKLEIARKKDEKKQQIRQDSHSRSYSQFKEEFKDIFEDILDRKNQTQQQDKKM</sequence>
<dbReference type="Proteomes" id="UP000039865">
    <property type="component" value="Unassembled WGS sequence"/>
</dbReference>
<proteinExistence type="inferred from homology"/>
<dbReference type="GO" id="GO:0005743">
    <property type="term" value="C:mitochondrial inner membrane"/>
    <property type="evidence" value="ECO:0007669"/>
    <property type="project" value="UniProtKB-SubCell"/>
</dbReference>
<dbReference type="InParanoid" id="A0A077ZR16"/>
<dbReference type="AlphaFoldDB" id="A0A077ZR16"/>
<gene>
    <name evidence="5" type="primary">Contig3641.g3894</name>
    <name evidence="5" type="ORF">STYLEM_1312</name>
</gene>
<dbReference type="Pfam" id="PF05071">
    <property type="entry name" value="NDUFA12"/>
    <property type="match status" value="1"/>
</dbReference>
<keyword evidence="3" id="KW-0175">Coiled coil</keyword>
<organism evidence="5 6">
    <name type="scientific">Stylonychia lemnae</name>
    <name type="common">Ciliate</name>
    <dbReference type="NCBI Taxonomy" id="5949"/>
    <lineage>
        <taxon>Eukaryota</taxon>
        <taxon>Sar</taxon>
        <taxon>Alveolata</taxon>
        <taxon>Ciliophora</taxon>
        <taxon>Intramacronucleata</taxon>
        <taxon>Spirotrichea</taxon>
        <taxon>Stichotrichia</taxon>
        <taxon>Sporadotrichida</taxon>
        <taxon>Oxytrichidae</taxon>
        <taxon>Stylonychinae</taxon>
        <taxon>Stylonychia</taxon>
    </lineage>
</organism>
<comment type="function">
    <text evidence="2">Accessory subunit of the mitochondrial membrane respiratory chain NADH dehydrogenase (Complex I), that is believed not to be involved in catalysis. Complex I functions in the transfer of electrons from NADH to the respiratory chain. The immediate electron acceptor for the enzyme is believed to be ubiquinone.</text>
</comment>
<dbReference type="EMBL" id="CCKQ01001252">
    <property type="protein sequence ID" value="CDW72353.1"/>
    <property type="molecule type" value="Genomic_DNA"/>
</dbReference>
<accession>A0A077ZR16</accession>
<dbReference type="OrthoDB" id="286706at2759"/>
<keyword evidence="2" id="KW-0472">Membrane</keyword>
<feature type="region of interest" description="Disordered" evidence="4">
    <location>
        <begin position="283"/>
        <end position="308"/>
    </location>
</feature>
<dbReference type="InterPro" id="IPR007763">
    <property type="entry name" value="NDUFA12"/>
</dbReference>
<name>A0A077ZR16_STYLE</name>
<dbReference type="GO" id="GO:0045271">
    <property type="term" value="C:respiratory chain complex I"/>
    <property type="evidence" value="ECO:0007669"/>
    <property type="project" value="InterPro"/>
</dbReference>
<evidence type="ECO:0000256" key="4">
    <source>
        <dbReference type="SAM" id="MobiDB-lite"/>
    </source>
</evidence>
<evidence type="ECO:0000313" key="6">
    <source>
        <dbReference type="Proteomes" id="UP000039865"/>
    </source>
</evidence>
<dbReference type="PANTHER" id="PTHR12910">
    <property type="entry name" value="NADH-UBIQUINONE OXIDOREDUCTASE SUBUNIT B17.2"/>
    <property type="match status" value="1"/>
</dbReference>
<keyword evidence="2" id="KW-0813">Transport</keyword>
<feature type="coiled-coil region" evidence="3">
    <location>
        <begin position="118"/>
        <end position="145"/>
    </location>
</feature>
<keyword evidence="2" id="KW-0496">Mitochondrion</keyword>
<protein>
    <recommendedName>
        <fullName evidence="2">NADH dehydrogenase [ubiquinone] 1 alpha subcomplex subunit 12</fullName>
    </recommendedName>
</protein>
<evidence type="ECO:0000256" key="3">
    <source>
        <dbReference type="SAM" id="Coils"/>
    </source>
</evidence>
<evidence type="ECO:0000313" key="5">
    <source>
        <dbReference type="EMBL" id="CDW72353.1"/>
    </source>
</evidence>
<keyword evidence="2" id="KW-0679">Respiratory chain</keyword>
<keyword evidence="2" id="KW-0249">Electron transport</keyword>
<keyword evidence="6" id="KW-1185">Reference proteome</keyword>